<dbReference type="eggNOG" id="COG3250">
    <property type="taxonomic scope" value="Bacteria"/>
</dbReference>
<evidence type="ECO:0000313" key="2">
    <source>
        <dbReference type="Proteomes" id="UP000289664"/>
    </source>
</evidence>
<evidence type="ECO:0000313" key="1">
    <source>
        <dbReference type="EMBL" id="QBF75395.1"/>
    </source>
</evidence>
<name>B0NBD1_CLOS5</name>
<dbReference type="AlphaFoldDB" id="B0NBD1"/>
<dbReference type="GeneID" id="62696995"/>
<dbReference type="STRING" id="411468.CLOSCI_00752"/>
<dbReference type="HOGENOM" id="CLU_184330_0_0_9"/>
<dbReference type="Proteomes" id="UP000289664">
    <property type="component" value="Chromosome"/>
</dbReference>
<reference evidence="1 2" key="1">
    <citation type="journal article" date="2019" name="Appl. Environ. Microbiol.">
        <title>Clostridium scindens ATCC 35704: integration of nutritional requirements, the complete genome sequence, and global transcriptional responses to bile acids.</title>
        <authorList>
            <person name="Devendran S."/>
            <person name="Shrestha R."/>
            <person name="Alves J.M.P."/>
            <person name="Wolf P.G."/>
            <person name="Ly L."/>
            <person name="Hernandez A.G."/>
            <person name="Mendez-Garcia C."/>
            <person name="Inboden A."/>
            <person name="Wiley J."/>
            <person name="Paul O."/>
            <person name="Allen A."/>
            <person name="Springer E."/>
            <person name="Wright C.L."/>
            <person name="Fields C.J."/>
            <person name="Daniel S.L."/>
            <person name="Ridlon J.M."/>
        </authorList>
    </citation>
    <scope>NUCLEOTIDE SEQUENCE [LARGE SCALE GENOMIC DNA]</scope>
    <source>
        <strain evidence="1 2">ATCC 35704</strain>
    </source>
</reference>
<dbReference type="KEGG" id="csci:HDCHBGLK_02805"/>
<keyword evidence="2" id="KW-1185">Reference proteome</keyword>
<sequence>MRNHEVTRRQALLKEDGSLREPGWSRQLVQRYDRSQIKAPKFRIKEWDYYLVLNEEFAGAFTISDDGYIGLPATSEEGNTGQRRRRRLSS</sequence>
<evidence type="ECO:0008006" key="3">
    <source>
        <dbReference type="Google" id="ProtNLM"/>
    </source>
</evidence>
<gene>
    <name evidence="1" type="ORF">HDCHBGLK_02805</name>
</gene>
<protein>
    <recommendedName>
        <fullName evidence="3">DUF2804 domain-containing protein</fullName>
    </recommendedName>
</protein>
<dbReference type="EMBL" id="CP036170">
    <property type="protein sequence ID" value="QBF75395.1"/>
    <property type="molecule type" value="Genomic_DNA"/>
</dbReference>
<dbReference type="InterPro" id="IPR021243">
    <property type="entry name" value="DUF2804"/>
</dbReference>
<organism evidence="1 2">
    <name type="scientific">Clostridium scindens (strain ATCC 35704 / DSM 5676 / VPI 13733 / 19)</name>
    <dbReference type="NCBI Taxonomy" id="411468"/>
    <lineage>
        <taxon>Bacteria</taxon>
        <taxon>Bacillati</taxon>
        <taxon>Bacillota</taxon>
        <taxon>Clostridia</taxon>
        <taxon>Lachnospirales</taxon>
        <taxon>Lachnospiraceae</taxon>
    </lineage>
</organism>
<dbReference type="PANTHER" id="PTHR35868">
    <property type="entry name" value="DUF2804 DOMAIN-CONTAINING PROTEIN-RELATED"/>
    <property type="match status" value="1"/>
</dbReference>
<dbReference type="PANTHER" id="PTHR35868:SF3">
    <property type="entry name" value="DUF2804 DOMAIN-CONTAINING PROTEIN"/>
    <property type="match status" value="1"/>
</dbReference>
<accession>B0NBD1</accession>
<proteinExistence type="predicted"/>
<dbReference type="Pfam" id="PF10974">
    <property type="entry name" value="DUF2804"/>
    <property type="match status" value="1"/>
</dbReference>
<dbReference type="RefSeq" id="WP_004606301.1">
    <property type="nucleotide sequence ID" value="NZ_CP036170.1"/>
</dbReference>